<dbReference type="InterPro" id="IPR025511">
    <property type="entry name" value="DUF4398"/>
</dbReference>
<feature type="chain" id="PRO_5017386447" evidence="2">
    <location>
        <begin position="20"/>
        <end position="121"/>
    </location>
</feature>
<dbReference type="AlphaFoldDB" id="A0A3A8JEB5"/>
<dbReference type="Pfam" id="PF14346">
    <property type="entry name" value="DUF4398"/>
    <property type="match status" value="1"/>
</dbReference>
<feature type="compositionally biased region" description="Basic and acidic residues" evidence="1">
    <location>
        <begin position="105"/>
        <end position="121"/>
    </location>
</feature>
<name>A0A3A8JEB5_9BACT</name>
<dbReference type="PROSITE" id="PS51257">
    <property type="entry name" value="PROKAR_LIPOPROTEIN"/>
    <property type="match status" value="1"/>
</dbReference>
<evidence type="ECO:0000313" key="4">
    <source>
        <dbReference type="EMBL" id="RKG94072.1"/>
    </source>
</evidence>
<evidence type="ECO:0000313" key="5">
    <source>
        <dbReference type="Proteomes" id="UP000268094"/>
    </source>
</evidence>
<evidence type="ECO:0000256" key="1">
    <source>
        <dbReference type="SAM" id="MobiDB-lite"/>
    </source>
</evidence>
<feature type="region of interest" description="Disordered" evidence="1">
    <location>
        <begin position="101"/>
        <end position="121"/>
    </location>
</feature>
<protein>
    <submittedName>
        <fullName evidence="4">DUF4398 domain-containing protein</fullName>
    </submittedName>
</protein>
<dbReference type="EMBL" id="RAVZ01000002">
    <property type="protein sequence ID" value="RKG94072.1"/>
    <property type="molecule type" value="Genomic_DNA"/>
</dbReference>
<dbReference type="RefSeq" id="WP_120538592.1">
    <property type="nucleotide sequence ID" value="NZ_RAVZ01000002.1"/>
</dbReference>
<comment type="caution">
    <text evidence="4">The sequence shown here is derived from an EMBL/GenBank/DDBJ whole genome shotgun (WGS) entry which is preliminary data.</text>
</comment>
<keyword evidence="2" id="KW-0732">Signal</keyword>
<dbReference type="Proteomes" id="UP000268094">
    <property type="component" value="Unassembled WGS sequence"/>
</dbReference>
<gene>
    <name evidence="4" type="ORF">D7V88_00480</name>
</gene>
<dbReference type="Gene3D" id="1.20.1270.390">
    <property type="match status" value="1"/>
</dbReference>
<sequence length="121" mass="13213">MRPKLFAAALLCFATVGCAGKQVITTATHQQRVQAEAALRSAENSQAPNIPEAARHLEFARQQISDGERLIQEGEQEAAELRFRQAAADADLASALARAVPMQNEARRTSEQLDSMRRGQP</sequence>
<keyword evidence="5" id="KW-1185">Reference proteome</keyword>
<evidence type="ECO:0000256" key="2">
    <source>
        <dbReference type="SAM" id="SignalP"/>
    </source>
</evidence>
<dbReference type="OrthoDB" id="5383480at2"/>
<accession>A0A3A8JEB5</accession>
<evidence type="ECO:0000259" key="3">
    <source>
        <dbReference type="Pfam" id="PF14346"/>
    </source>
</evidence>
<reference evidence="5" key="1">
    <citation type="submission" date="2018-09" db="EMBL/GenBank/DDBJ databases">
        <authorList>
            <person name="Livingstone P.G."/>
            <person name="Whitworth D.E."/>
        </authorList>
    </citation>
    <scope>NUCLEOTIDE SEQUENCE [LARGE SCALE GENOMIC DNA]</scope>
    <source>
        <strain evidence="5">CA054A</strain>
    </source>
</reference>
<feature type="domain" description="DUF4398" evidence="3">
    <location>
        <begin position="31"/>
        <end position="107"/>
    </location>
</feature>
<proteinExistence type="predicted"/>
<feature type="signal peptide" evidence="2">
    <location>
        <begin position="1"/>
        <end position="19"/>
    </location>
</feature>
<organism evidence="4 5">
    <name type="scientific">Corallococcus terminator</name>
    <dbReference type="NCBI Taxonomy" id="2316733"/>
    <lineage>
        <taxon>Bacteria</taxon>
        <taxon>Pseudomonadati</taxon>
        <taxon>Myxococcota</taxon>
        <taxon>Myxococcia</taxon>
        <taxon>Myxococcales</taxon>
        <taxon>Cystobacterineae</taxon>
        <taxon>Myxococcaceae</taxon>
        <taxon>Corallococcus</taxon>
    </lineage>
</organism>